<protein>
    <submittedName>
        <fullName evidence="3">Short-chain dehydrogenase</fullName>
    </submittedName>
</protein>
<dbReference type="PRINTS" id="PR00081">
    <property type="entry name" value="GDHRDH"/>
</dbReference>
<name>A0A192GZA9_9LACO</name>
<organism evidence="3 4">
    <name type="scientific">Loigolactobacillus backii</name>
    <dbReference type="NCBI Taxonomy" id="375175"/>
    <lineage>
        <taxon>Bacteria</taxon>
        <taxon>Bacillati</taxon>
        <taxon>Bacillota</taxon>
        <taxon>Bacilli</taxon>
        <taxon>Lactobacillales</taxon>
        <taxon>Lactobacillaceae</taxon>
        <taxon>Loigolactobacillus</taxon>
    </lineage>
</organism>
<keyword evidence="2" id="KW-0560">Oxidoreductase</keyword>
<dbReference type="InterPro" id="IPR002347">
    <property type="entry name" value="SDR_fam"/>
</dbReference>
<evidence type="ECO:0000313" key="4">
    <source>
        <dbReference type="Proteomes" id="UP000078582"/>
    </source>
</evidence>
<keyword evidence="4" id="KW-1185">Reference proteome</keyword>
<sequence length="238" mass="24718">MDLTKQTILVVGGTSGFGREVAKQALAQGATVHVLGQNQARLQAMLKDFSAAKLTGSVVDATDKQALTHFFANFKAYDHLVSTLGGAMAGGFMANSVDQVRQTIEAKFFTNLQLIKLAQPTIKANGSITLTSGTGGHPATASGAIIGNQAINTLVAGLAVELAPNIRVNAVAPTWTPTGLWRGLTPEALAKQTQQAAAATPLKRVATIAEVASAYLYLMQNQFITGQVLNVDGGVSVS</sequence>
<accession>A0A192GZA9</accession>
<evidence type="ECO:0000256" key="2">
    <source>
        <dbReference type="ARBA" id="ARBA00023002"/>
    </source>
</evidence>
<dbReference type="RefSeq" id="WP_068279888.1">
    <property type="nucleotide sequence ID" value="NZ_CP014873.1"/>
</dbReference>
<dbReference type="OrthoDB" id="9806974at2"/>
<dbReference type="EMBL" id="CP014873">
    <property type="protein sequence ID" value="ANK61425.1"/>
    <property type="molecule type" value="Genomic_DNA"/>
</dbReference>
<gene>
    <name evidence="3" type="ORF">AYR53_00820</name>
</gene>
<dbReference type="Pfam" id="PF13561">
    <property type="entry name" value="adh_short_C2"/>
    <property type="match status" value="1"/>
</dbReference>
<dbReference type="PANTHER" id="PTHR43477">
    <property type="entry name" value="DIHYDROANTICAPSIN 7-DEHYDROGENASE"/>
    <property type="match status" value="1"/>
</dbReference>
<evidence type="ECO:0000256" key="1">
    <source>
        <dbReference type="ARBA" id="ARBA00006484"/>
    </source>
</evidence>
<evidence type="ECO:0000313" key="3">
    <source>
        <dbReference type="EMBL" id="ANK61425.1"/>
    </source>
</evidence>
<proteinExistence type="inferred from homology"/>
<dbReference type="InterPro" id="IPR051122">
    <property type="entry name" value="SDR_DHRS6-like"/>
</dbReference>
<dbReference type="Gene3D" id="3.40.50.720">
    <property type="entry name" value="NAD(P)-binding Rossmann-like Domain"/>
    <property type="match status" value="1"/>
</dbReference>
<reference evidence="3 4" key="1">
    <citation type="submission" date="2016-03" db="EMBL/GenBank/DDBJ databases">
        <title>Pediococcus and Lactobacillus from brewery environment - whole genome sequencing and assembly.</title>
        <authorList>
            <person name="Behr J."/>
            <person name="Geissler A.J."/>
            <person name="Vogel R.F."/>
        </authorList>
    </citation>
    <scope>NUCLEOTIDE SEQUENCE [LARGE SCALE GENOMIC DNA]</scope>
    <source>
        <strain evidence="3 4">TMW 1.1989</strain>
    </source>
</reference>
<dbReference type="AlphaFoldDB" id="A0A192GZA9"/>
<dbReference type="GeneID" id="42980779"/>
<dbReference type="Proteomes" id="UP000078582">
    <property type="component" value="Chromosome"/>
</dbReference>
<dbReference type="InterPro" id="IPR036291">
    <property type="entry name" value="NAD(P)-bd_dom_sf"/>
</dbReference>
<dbReference type="SUPFAM" id="SSF51735">
    <property type="entry name" value="NAD(P)-binding Rossmann-fold domains"/>
    <property type="match status" value="1"/>
</dbReference>
<dbReference type="GO" id="GO:0016491">
    <property type="term" value="F:oxidoreductase activity"/>
    <property type="evidence" value="ECO:0007669"/>
    <property type="project" value="UniProtKB-KW"/>
</dbReference>
<dbReference type="STRING" id="375175.AYR53_00820"/>
<comment type="similarity">
    <text evidence="1">Belongs to the short-chain dehydrogenases/reductases (SDR) family.</text>
</comment>
<dbReference type="PANTHER" id="PTHR43477:SF1">
    <property type="entry name" value="DIHYDROANTICAPSIN 7-DEHYDROGENASE"/>
    <property type="match status" value="1"/>
</dbReference>